<dbReference type="EMBL" id="CR940353">
    <property type="protein sequence ID" value="CAI76297.1"/>
    <property type="molecule type" value="Genomic_DNA"/>
</dbReference>
<dbReference type="EMBL" id="UIVT01000004">
    <property type="protein sequence ID" value="SVP94194.1"/>
    <property type="molecule type" value="Genomic_DNA"/>
</dbReference>
<dbReference type="OMA" id="PEYALDQ"/>
<dbReference type="InParanoid" id="Q4UA56"/>
<dbReference type="VEuPathDB" id="PiroplasmaDB:TA07455"/>
<evidence type="ECO:0000313" key="2">
    <source>
        <dbReference type="EMBL" id="SVP94194.1"/>
    </source>
</evidence>
<gene>
    <name evidence="1" type="ORF">TA07455</name>
    <name evidence="2" type="ORF">TAT_000319600</name>
    <name evidence="3" type="ORF">TAV_000319500</name>
</gene>
<evidence type="ECO:0000313" key="4">
    <source>
        <dbReference type="Proteomes" id="UP000001950"/>
    </source>
</evidence>
<dbReference type="EMBL" id="UIVS01000004">
    <property type="protein sequence ID" value="SVP94906.1"/>
    <property type="molecule type" value="Genomic_DNA"/>
</dbReference>
<dbReference type="RefSeq" id="XP_952921.1">
    <property type="nucleotide sequence ID" value="XM_947828.1"/>
</dbReference>
<accession>Q4UA56</accession>
<evidence type="ECO:0000313" key="1">
    <source>
        <dbReference type="EMBL" id="CAI76297.1"/>
    </source>
</evidence>
<dbReference type="OrthoDB" id="1902587at2759"/>
<proteinExistence type="predicted"/>
<dbReference type="GeneID" id="3862744"/>
<dbReference type="SUPFAM" id="SSF54534">
    <property type="entry name" value="FKBP-like"/>
    <property type="match status" value="1"/>
</dbReference>
<dbReference type="Proteomes" id="UP000001950">
    <property type="component" value="Chromosome 4"/>
</dbReference>
<dbReference type="eggNOG" id="ENOG502SS9E">
    <property type="taxonomic scope" value="Eukaryota"/>
</dbReference>
<dbReference type="KEGG" id="tan:TA07455"/>
<protein>
    <submittedName>
        <fullName evidence="1">Uncharacterized protein</fullName>
    </submittedName>
</protein>
<keyword evidence="4" id="KW-1185">Reference proteome</keyword>
<sequence length="131" mass="14786">MLILVKIGLLLLFFGIIGIFGKNTEFTLDDTELSEKLSLRILKQGNLTSEPIKKGSKIQLKIKSFSPQLNQQITGEVTQTFIVGEHNIKPLNEALLDMRIGEIRRLGVPIASYGKIFYEFSLLKTITHQEL</sequence>
<reference evidence="2" key="2">
    <citation type="submission" date="2018-07" db="EMBL/GenBank/DDBJ databases">
        <authorList>
            <person name="Quirk P.G."/>
            <person name="Krulwich T.A."/>
        </authorList>
    </citation>
    <scope>NUCLEOTIDE SEQUENCE</scope>
    <source>
        <strain evidence="2">Anand</strain>
    </source>
</reference>
<dbReference type="FunCoup" id="Q4UA56">
    <property type="interactions" value="2"/>
</dbReference>
<name>Q4UA56_THEAN</name>
<dbReference type="AlphaFoldDB" id="Q4UA56"/>
<reference evidence="1 4" key="1">
    <citation type="journal article" date="2005" name="Science">
        <title>Genome of the host-cell transforming parasite Theileria annulata compared with T. parva.</title>
        <authorList>
            <person name="Pain A."/>
            <person name="Renauld H."/>
            <person name="Berriman M."/>
            <person name="Murphy L."/>
            <person name="Yeats C.A."/>
            <person name="Weir W."/>
            <person name="Kerhornou A."/>
            <person name="Aslett M."/>
            <person name="Bishop R."/>
            <person name="Bouchier C."/>
            <person name="Cochet M."/>
            <person name="Coulson R.M.R."/>
            <person name="Cronin A."/>
            <person name="de Villiers E.P."/>
            <person name="Fraser A."/>
            <person name="Fosker N."/>
            <person name="Gardner M."/>
            <person name="Goble A."/>
            <person name="Griffiths-Jones S."/>
            <person name="Harris D.E."/>
            <person name="Katzer F."/>
            <person name="Larke N."/>
            <person name="Lord A."/>
            <person name="Maser P."/>
            <person name="McKellar S."/>
            <person name="Mooney P."/>
            <person name="Morton F."/>
            <person name="Nene V."/>
            <person name="O'Neil S."/>
            <person name="Price C."/>
            <person name="Quail M.A."/>
            <person name="Rabbinowitsch E."/>
            <person name="Rawlings N.D."/>
            <person name="Rutter S."/>
            <person name="Saunders D."/>
            <person name="Seeger K."/>
            <person name="Shah T."/>
            <person name="Squares R."/>
            <person name="Squares S."/>
            <person name="Tivey A."/>
            <person name="Walker A.R."/>
            <person name="Woodward J."/>
            <person name="Dobbelaere D.A.E."/>
            <person name="Langsley G."/>
            <person name="Rajandream M.A."/>
            <person name="McKeever D."/>
            <person name="Shiels B."/>
            <person name="Tait A."/>
            <person name="Barrell B.G."/>
            <person name="Hall N."/>
        </authorList>
    </citation>
    <scope>NUCLEOTIDE SEQUENCE [LARGE SCALE GENOMIC DNA]</scope>
    <source>
        <strain evidence="4">Ankara</strain>
        <strain evidence="1">Ankara isolate clone C9</strain>
    </source>
</reference>
<organism evidence="1 4">
    <name type="scientific">Theileria annulata</name>
    <dbReference type="NCBI Taxonomy" id="5874"/>
    <lineage>
        <taxon>Eukaryota</taxon>
        <taxon>Sar</taxon>
        <taxon>Alveolata</taxon>
        <taxon>Apicomplexa</taxon>
        <taxon>Aconoidasida</taxon>
        <taxon>Piroplasmida</taxon>
        <taxon>Theileriidae</taxon>
        <taxon>Theileria</taxon>
    </lineage>
</organism>
<evidence type="ECO:0000313" key="3">
    <source>
        <dbReference type="EMBL" id="SVP94906.1"/>
    </source>
</evidence>